<feature type="compositionally biased region" description="Basic and acidic residues" evidence="2">
    <location>
        <begin position="945"/>
        <end position="978"/>
    </location>
</feature>
<feature type="compositionally biased region" description="Basic and acidic residues" evidence="2">
    <location>
        <begin position="1089"/>
        <end position="1106"/>
    </location>
</feature>
<feature type="compositionally biased region" description="Basic and acidic residues" evidence="2">
    <location>
        <begin position="1124"/>
        <end position="1137"/>
    </location>
</feature>
<keyword evidence="1" id="KW-0175">Coiled coil</keyword>
<feature type="compositionally biased region" description="Basic and acidic residues" evidence="2">
    <location>
        <begin position="1155"/>
        <end position="1173"/>
    </location>
</feature>
<feature type="compositionally biased region" description="Basic and acidic residues" evidence="2">
    <location>
        <begin position="791"/>
        <end position="803"/>
    </location>
</feature>
<feature type="compositionally biased region" description="Polar residues" evidence="2">
    <location>
        <begin position="979"/>
        <end position="1040"/>
    </location>
</feature>
<feature type="compositionally biased region" description="Low complexity" evidence="2">
    <location>
        <begin position="819"/>
        <end position="834"/>
    </location>
</feature>
<feature type="region of interest" description="Disordered" evidence="2">
    <location>
        <begin position="470"/>
        <end position="548"/>
    </location>
</feature>
<sequence>MSDSQPPKRPPPRRRSALRMKLQRTTTFRVKRKKQSEGTNLRTEAVNFMSKILNVPNLDPDRVRWCDTVLLMNLLNCIYPTSQIKVVETTLDQLIISENTNTFQNTLVRDFSYDRRMLFNIIGVMENRDNDKTNLAKSILFLKDIISIFGSKRCKTEEIRTIHIFEGDIECVLGINENEEITENCYKNKFYFEEQGKYRIENEEQMEKRDRKWLNKLIDQTEKNDPNLELPLFLKGFEYELYDYIEKKDEEQKEKRQRQLQTKLRLEQEEKLLREKEEAKYLEKKKIRELKKEKKMKEFNKELAQIDDLDIIKQKEVELLKKEEELKNRENEKKKLFKEKIIQQKLKNLKEKEKLLMKREELVKQTEELQNQKLKVLELQNQQEIQKNEIQLDKQQKLIKIQSQQEQKKYEKLQLKKIKSLDNYSNIESGSNNGSKNKSDTKTENNIKSNLLALNKSKSFSTIEIEKIGISNNHSNNGNNSKSESGSSGIDHKNENEKSRNKLDELKHSDKIRKEEFNKKKIERRKRSKLNQNIQKLSKDEDEKLTSESDIKLKQNQTDLLEHERELSQVQNIEILNNSNKKILLSSDTLNKDSSEISNWKDNTDGKLNKIIDENNGDSFGDDDNIKEGSDSFVDMIGFDSFDSGSDSDTCSSSKSKSESELSSEFKSKPEFEEKDKYENKIKTEVEPIQDKMENRKITDLKKQRSSGVSNSSNSLGVDVLDQESDSESGNEYENEYENENENENEIKSTNTNKVIGKMENQQKMEKVKSVSDSDGFDDSTSNSDFGYEINSKKIKEDTKEENNFNLINDLNFSYMKQSSVSGSDKSLDSSTTLNEENSKNEKLGGNEKVKNGGNGIKGGYGNQNSDSEFNSEATLDSDFGSESGSGSDLKPKFSEESENENENYGIVQSIDKKRNDEQVETISNESVNTLNEEKDYTNENSDENANKENKMKIQGTTKEEEVEKKEFKSKSEDETINIKKQQGGSLFLNETNSVIQKKSNSQSGSEFKSNSGSEFNSNSDTQANSQNEQEPNSGNQNKEMQLGSSFETSSSEEGLSNENENPKLINGFEEGDQFDSSSFSSSNESDNENVKQDKNENVQSIDKENVNGTQNGNGNGNGYGNKNENENEKEKEKENENENGNENDNNEMFQDPKMISEKTKTIPSKYSDKTQEIIEDSDEIESWGRDQNNYQKSPKNNQTEIQKNQYFEETPKSSSDEFFEYNGSKKPGLTKTTYITIIKKKTRIKIKKKANVKSKSKLKPIKKRTNKKKSSSNSFQDQNNIGLPNHKNVEDENFLEQASESTSEGNSSEKNDKYPSLSPNNLLPDSGNLVKLTTKHNKKKKKESKKKSKKKDNKGNKNKKGEKGKKKKKKDQKKNENKEIRWWSENENENEIENEIENNFNQKENKIIKKKTMFAYKQLKKNGIEIIDVRHRKYLKKSTLQSLWIKYKSKQKKFSIFEKCMLLNTFDQWKNIQLNKNNPIEKLLLTEKPYFQFAMVDAIKDTILGGTDFPVNVKKRNEKKYQRGSIILNKNKITIQTKKEILLEKNWKNFLKIGILTCDTIYFCILDSETKTFLQVKGRSLHRNRVLIFLFLIFQLSKGRDPRIGNNFKVKKIDSNYLGTNVLPPLIVPDKRIQKHVTSYKKWRRGIKNKEKTFKEIAFHYFNQKKVNFRIYYLVNRQLPYRSCVLRLTCKGILFLNNDNKSKNSQIIPFLDSFTINKSPKDSKIFLIKNKPTRIKTNPTSLSFSLASTDYLKYKSMAKKRNKSRDRSINRKNKQYFILAATSAEERELIYQCISLFYKQYNRK</sequence>
<reference evidence="3" key="1">
    <citation type="submission" date="2022-08" db="EMBL/GenBank/DDBJ databases">
        <title>Novel sulphate-reducing endosymbionts in the free-living metamonad Anaeramoeba.</title>
        <authorList>
            <person name="Jerlstrom-Hultqvist J."/>
            <person name="Cepicka I."/>
            <person name="Gallot-Lavallee L."/>
            <person name="Salas-Leiva D."/>
            <person name="Curtis B.A."/>
            <person name="Zahonova K."/>
            <person name="Pipaliya S."/>
            <person name="Dacks J."/>
            <person name="Roger A.J."/>
        </authorList>
    </citation>
    <scope>NUCLEOTIDE SEQUENCE</scope>
    <source>
        <strain evidence="3">Busselton2</strain>
    </source>
</reference>
<feature type="compositionally biased region" description="Basic and acidic residues" evidence="2">
    <location>
        <begin position="490"/>
        <end position="520"/>
    </location>
</feature>
<organism evidence="3 4">
    <name type="scientific">Anaeramoeba flamelloides</name>
    <dbReference type="NCBI Taxonomy" id="1746091"/>
    <lineage>
        <taxon>Eukaryota</taxon>
        <taxon>Metamonada</taxon>
        <taxon>Anaeramoebidae</taxon>
        <taxon>Anaeramoeba</taxon>
    </lineage>
</organism>
<feature type="compositionally biased region" description="Basic and acidic residues" evidence="2">
    <location>
        <begin position="656"/>
        <end position="703"/>
    </location>
</feature>
<feature type="compositionally biased region" description="Basic and acidic residues" evidence="2">
    <location>
        <begin position="837"/>
        <end position="851"/>
    </location>
</feature>
<evidence type="ECO:0000256" key="1">
    <source>
        <dbReference type="SAM" id="Coils"/>
    </source>
</evidence>
<feature type="compositionally biased region" description="Basic and acidic residues" evidence="2">
    <location>
        <begin position="1374"/>
        <end position="1383"/>
    </location>
</feature>
<feature type="region of interest" description="Disordered" evidence="2">
    <location>
        <begin position="1247"/>
        <end position="1383"/>
    </location>
</feature>
<feature type="compositionally biased region" description="Basic and acidic residues" evidence="2">
    <location>
        <begin position="761"/>
        <end position="772"/>
    </location>
</feature>
<feature type="compositionally biased region" description="Basic residues" evidence="2">
    <location>
        <begin position="1334"/>
        <end position="1353"/>
    </location>
</feature>
<feature type="region of interest" description="Disordered" evidence="2">
    <location>
        <begin position="818"/>
        <end position="1232"/>
    </location>
</feature>
<feature type="compositionally biased region" description="Polar residues" evidence="2">
    <location>
        <begin position="1297"/>
        <end position="1307"/>
    </location>
</feature>
<feature type="compositionally biased region" description="Acidic residues" evidence="2">
    <location>
        <begin position="721"/>
        <end position="744"/>
    </location>
</feature>
<feature type="compositionally biased region" description="Polar residues" evidence="2">
    <location>
        <begin position="864"/>
        <end position="875"/>
    </location>
</feature>
<feature type="compositionally biased region" description="Basic and acidic residues" evidence="2">
    <location>
        <begin position="537"/>
        <end position="548"/>
    </location>
</feature>
<feature type="compositionally biased region" description="Gly residues" evidence="2">
    <location>
        <begin position="853"/>
        <end position="862"/>
    </location>
</feature>
<feature type="coiled-coil region" evidence="1">
    <location>
        <begin position="250"/>
        <end position="389"/>
    </location>
</feature>
<comment type="caution">
    <text evidence="3">The sequence shown here is derived from an EMBL/GenBank/DDBJ whole genome shotgun (WGS) entry which is preliminary data.</text>
</comment>
<feature type="compositionally biased region" description="Polar residues" evidence="2">
    <location>
        <begin position="1186"/>
        <end position="1208"/>
    </location>
</feature>
<proteinExistence type="predicted"/>
<dbReference type="Proteomes" id="UP001146793">
    <property type="component" value="Unassembled WGS sequence"/>
</dbReference>
<feature type="compositionally biased region" description="Low complexity" evidence="2">
    <location>
        <begin position="1075"/>
        <end position="1085"/>
    </location>
</feature>
<feature type="compositionally biased region" description="Basic residues" evidence="2">
    <location>
        <begin position="1247"/>
        <end position="1271"/>
    </location>
</feature>
<feature type="compositionally biased region" description="Low complexity" evidence="2">
    <location>
        <begin position="877"/>
        <end position="889"/>
    </location>
</feature>
<feature type="compositionally biased region" description="Low complexity" evidence="2">
    <location>
        <begin position="1043"/>
        <end position="1060"/>
    </location>
</feature>
<feature type="compositionally biased region" description="Basic residues" evidence="2">
    <location>
        <begin position="1363"/>
        <end position="1373"/>
    </location>
</feature>
<feature type="region of interest" description="Disordered" evidence="2">
    <location>
        <begin position="424"/>
        <end position="444"/>
    </location>
</feature>
<evidence type="ECO:0000256" key="2">
    <source>
        <dbReference type="SAM" id="MobiDB-lite"/>
    </source>
</evidence>
<dbReference type="EMBL" id="JANTQA010000040">
    <property type="protein sequence ID" value="KAJ3435317.1"/>
    <property type="molecule type" value="Genomic_DNA"/>
</dbReference>
<feature type="compositionally biased region" description="Polar residues" evidence="2">
    <location>
        <begin position="921"/>
        <end position="931"/>
    </location>
</feature>
<feature type="compositionally biased region" description="Low complexity" evidence="2">
    <location>
        <begin position="706"/>
        <end position="718"/>
    </location>
</feature>
<accession>A0AAV7Z4X4</accession>
<name>A0AAV7Z4X4_9EUKA</name>
<feature type="compositionally biased region" description="Low complexity" evidence="2">
    <location>
        <begin position="470"/>
        <end position="489"/>
    </location>
</feature>
<feature type="region of interest" description="Disordered" evidence="2">
    <location>
        <begin position="644"/>
        <end position="803"/>
    </location>
</feature>
<evidence type="ECO:0000313" key="4">
    <source>
        <dbReference type="Proteomes" id="UP001146793"/>
    </source>
</evidence>
<protein>
    <submittedName>
        <fullName evidence="3">Ran binding protein</fullName>
    </submittedName>
</protein>
<feature type="compositionally biased region" description="Low complexity" evidence="2">
    <location>
        <begin position="644"/>
        <end position="655"/>
    </location>
</feature>
<gene>
    <name evidence="3" type="ORF">M0812_19505</name>
</gene>
<feature type="compositionally biased region" description="Low complexity" evidence="2">
    <location>
        <begin position="424"/>
        <end position="436"/>
    </location>
</feature>
<evidence type="ECO:0000313" key="3">
    <source>
        <dbReference type="EMBL" id="KAJ3435317.1"/>
    </source>
</evidence>
<feature type="compositionally biased region" description="Low complexity" evidence="2">
    <location>
        <begin position="1272"/>
        <end position="1281"/>
    </location>
</feature>